<evidence type="ECO:0000256" key="1">
    <source>
        <dbReference type="SAM" id="Phobius"/>
    </source>
</evidence>
<accession>A0AAV9ZF24</accession>
<keyword evidence="1" id="KW-0472">Membrane</keyword>
<keyword evidence="1" id="KW-1133">Transmembrane helix</keyword>
<organism evidence="2 3">
    <name type="scientific">Favolaschia claudopus</name>
    <dbReference type="NCBI Taxonomy" id="2862362"/>
    <lineage>
        <taxon>Eukaryota</taxon>
        <taxon>Fungi</taxon>
        <taxon>Dikarya</taxon>
        <taxon>Basidiomycota</taxon>
        <taxon>Agaricomycotina</taxon>
        <taxon>Agaricomycetes</taxon>
        <taxon>Agaricomycetidae</taxon>
        <taxon>Agaricales</taxon>
        <taxon>Marasmiineae</taxon>
        <taxon>Mycenaceae</taxon>
        <taxon>Favolaschia</taxon>
    </lineage>
</organism>
<feature type="transmembrane region" description="Helical" evidence="1">
    <location>
        <begin position="20"/>
        <end position="38"/>
    </location>
</feature>
<sequence length="159" mass="18072">MKNFQLPVGYNPLPQKRRWTSPTIVLLFTLLTGWIVCINTRILVPLSAYESVQESTYRPNDTLKAPLFSAWLPGNWHTPSMPFNPQIFTIGDTLTVNRSMFNFTIIEAFDRAEEDVSVSTFLYYNNPLSDGCDVHSVDRVALGLQFGSLQRRMIAALLL</sequence>
<name>A0AAV9ZF24_9AGAR</name>
<evidence type="ECO:0000313" key="3">
    <source>
        <dbReference type="Proteomes" id="UP001362999"/>
    </source>
</evidence>
<dbReference type="EMBL" id="JAWWNJ010000155">
    <property type="protein sequence ID" value="KAK6980950.1"/>
    <property type="molecule type" value="Genomic_DNA"/>
</dbReference>
<keyword evidence="1" id="KW-0812">Transmembrane</keyword>
<proteinExistence type="predicted"/>
<dbReference type="Proteomes" id="UP001362999">
    <property type="component" value="Unassembled WGS sequence"/>
</dbReference>
<comment type="caution">
    <text evidence="2">The sequence shown here is derived from an EMBL/GenBank/DDBJ whole genome shotgun (WGS) entry which is preliminary data.</text>
</comment>
<keyword evidence="3" id="KW-1185">Reference proteome</keyword>
<protein>
    <submittedName>
        <fullName evidence="2">Uncharacterized protein</fullName>
    </submittedName>
</protein>
<dbReference type="AlphaFoldDB" id="A0AAV9ZF24"/>
<gene>
    <name evidence="2" type="ORF">R3P38DRAFT_2808728</name>
</gene>
<reference evidence="2 3" key="1">
    <citation type="journal article" date="2024" name="J Genomics">
        <title>Draft genome sequencing and assembly of Favolaschia claudopus CIRM-BRFM 2984 isolated from oak limbs.</title>
        <authorList>
            <person name="Navarro D."/>
            <person name="Drula E."/>
            <person name="Chaduli D."/>
            <person name="Cazenave R."/>
            <person name="Ahrendt S."/>
            <person name="Wang J."/>
            <person name="Lipzen A."/>
            <person name="Daum C."/>
            <person name="Barry K."/>
            <person name="Grigoriev I.V."/>
            <person name="Favel A."/>
            <person name="Rosso M.N."/>
            <person name="Martin F."/>
        </authorList>
    </citation>
    <scope>NUCLEOTIDE SEQUENCE [LARGE SCALE GENOMIC DNA]</scope>
    <source>
        <strain evidence="2 3">CIRM-BRFM 2984</strain>
    </source>
</reference>
<evidence type="ECO:0000313" key="2">
    <source>
        <dbReference type="EMBL" id="KAK6980950.1"/>
    </source>
</evidence>